<evidence type="ECO:0000256" key="1">
    <source>
        <dbReference type="SAM" id="Phobius"/>
    </source>
</evidence>
<proteinExistence type="predicted"/>
<keyword evidence="1" id="KW-1133">Transmembrane helix</keyword>
<evidence type="ECO:0000313" key="2">
    <source>
        <dbReference type="WBParaSite" id="MCU_011134-RA"/>
    </source>
</evidence>
<dbReference type="WBParaSite" id="MCU_011134-RA">
    <property type="protein sequence ID" value="MCU_011134-RA"/>
    <property type="gene ID" value="MCU_011134"/>
</dbReference>
<accession>A0A5K3FS70</accession>
<keyword evidence="1" id="KW-0472">Membrane</keyword>
<sequence>MKCILTTDDVCGMKTIYIAVALFGQRRRRTALLHLLFFVEVASLSYSQTLSLAFIRVSRLLYSAAEQPNRRTGQPGHSYI</sequence>
<reference evidence="2" key="1">
    <citation type="submission" date="2019-11" db="UniProtKB">
        <authorList>
            <consortium name="WormBaseParasite"/>
        </authorList>
    </citation>
    <scope>IDENTIFICATION</scope>
</reference>
<dbReference type="AlphaFoldDB" id="A0A5K3FS70"/>
<keyword evidence="1" id="KW-0812">Transmembrane</keyword>
<feature type="transmembrane region" description="Helical" evidence="1">
    <location>
        <begin position="32"/>
        <end position="55"/>
    </location>
</feature>
<name>A0A5K3FS70_MESCO</name>
<protein>
    <submittedName>
        <fullName evidence="2">Secreted protein</fullName>
    </submittedName>
</protein>
<organism evidence="2">
    <name type="scientific">Mesocestoides corti</name>
    <name type="common">Flatworm</name>
    <dbReference type="NCBI Taxonomy" id="53468"/>
    <lineage>
        <taxon>Eukaryota</taxon>
        <taxon>Metazoa</taxon>
        <taxon>Spiralia</taxon>
        <taxon>Lophotrochozoa</taxon>
        <taxon>Platyhelminthes</taxon>
        <taxon>Cestoda</taxon>
        <taxon>Eucestoda</taxon>
        <taxon>Cyclophyllidea</taxon>
        <taxon>Mesocestoididae</taxon>
        <taxon>Mesocestoides</taxon>
    </lineage>
</organism>